<sequence>LQPPPPRAGTVTSSITYSSTCRSSSRSSSSTSISSRSKEDKINHMEKLSEGEVLPETCSCVVGEVCTICVPKLDLSCGEVKTKRRNRRRENIHLIDTDSDLSGNSKSQFSLSKMPIHLEPRPSSTHAIAPLSRIEKNKTDNGGHFKNCSADFPLDKYLSRSTPRDENNGRRKILKPFSEIANSVINDLNMEYLHMQRDINKNSDFHKLNPNASKNVNTVPLNEQWQNDSSSDSLKSSISSGNKCSRKNRTKTKKPLVIKCPLEKAKIDVIIEGSDVSASSYQTSVTSVSVENLPGALILSSHSSSEPHHSS</sequence>
<reference evidence="2" key="1">
    <citation type="submission" date="2015-11" db="EMBL/GenBank/DDBJ databases">
        <title>De novo transcriptome assembly of four potential Pierce s Disease insect vectors from Arizona vineyards.</title>
        <authorList>
            <person name="Tassone E.E."/>
        </authorList>
    </citation>
    <scope>NUCLEOTIDE SEQUENCE</scope>
</reference>
<feature type="compositionally biased region" description="Low complexity" evidence="1">
    <location>
        <begin position="229"/>
        <end position="243"/>
    </location>
</feature>
<dbReference type="EMBL" id="GECZ01010320">
    <property type="protein sequence ID" value="JAS59449.1"/>
    <property type="molecule type" value="Transcribed_RNA"/>
</dbReference>
<feature type="non-terminal residue" evidence="2">
    <location>
        <position position="1"/>
    </location>
</feature>
<organism evidence="2">
    <name type="scientific">Cuerna arida</name>
    <dbReference type="NCBI Taxonomy" id="1464854"/>
    <lineage>
        <taxon>Eukaryota</taxon>
        <taxon>Metazoa</taxon>
        <taxon>Ecdysozoa</taxon>
        <taxon>Arthropoda</taxon>
        <taxon>Hexapoda</taxon>
        <taxon>Insecta</taxon>
        <taxon>Pterygota</taxon>
        <taxon>Neoptera</taxon>
        <taxon>Paraneoptera</taxon>
        <taxon>Hemiptera</taxon>
        <taxon>Auchenorrhyncha</taxon>
        <taxon>Membracoidea</taxon>
        <taxon>Cicadellidae</taxon>
        <taxon>Cicadellinae</taxon>
        <taxon>Proconiini</taxon>
        <taxon>Cuerna</taxon>
    </lineage>
</organism>
<evidence type="ECO:0000313" key="2">
    <source>
        <dbReference type="EMBL" id="JAS59449.1"/>
    </source>
</evidence>
<feature type="region of interest" description="Disordered" evidence="1">
    <location>
        <begin position="223"/>
        <end position="252"/>
    </location>
</feature>
<feature type="compositionally biased region" description="Low complexity" evidence="1">
    <location>
        <begin position="12"/>
        <end position="35"/>
    </location>
</feature>
<gene>
    <name evidence="2" type="ORF">g.44218</name>
</gene>
<feature type="region of interest" description="Disordered" evidence="1">
    <location>
        <begin position="1"/>
        <end position="42"/>
    </location>
</feature>
<name>A0A1B6GAI8_9HEMI</name>
<accession>A0A1B6GAI8</accession>
<protein>
    <submittedName>
        <fullName evidence="2">Uncharacterized protein</fullName>
    </submittedName>
</protein>
<evidence type="ECO:0000256" key="1">
    <source>
        <dbReference type="SAM" id="MobiDB-lite"/>
    </source>
</evidence>
<proteinExistence type="predicted"/>
<dbReference type="AlphaFoldDB" id="A0A1B6GAI8"/>